<dbReference type="Pfam" id="PF00009">
    <property type="entry name" value="GTP_EFTU"/>
    <property type="match status" value="1"/>
</dbReference>
<protein>
    <submittedName>
        <fullName evidence="6">Translation elongation factor G</fullName>
    </submittedName>
</protein>
<evidence type="ECO:0000313" key="7">
    <source>
        <dbReference type="Proteomes" id="UP001224775"/>
    </source>
</evidence>
<comment type="caution">
    <text evidence="6">The sequence shown here is derived from an EMBL/GenBank/DDBJ whole genome shotgun (WGS) entry which is preliminary data.</text>
</comment>
<evidence type="ECO:0000313" key="6">
    <source>
        <dbReference type="EMBL" id="KAK1744198.1"/>
    </source>
</evidence>
<dbReference type="PANTHER" id="PTHR43261:SF1">
    <property type="entry name" value="RIBOSOME-RELEASING FACTOR 2, MITOCHONDRIAL"/>
    <property type="match status" value="1"/>
</dbReference>
<dbReference type="GO" id="GO:0032790">
    <property type="term" value="P:ribosome disassembly"/>
    <property type="evidence" value="ECO:0007669"/>
    <property type="project" value="TreeGrafter"/>
</dbReference>
<dbReference type="SUPFAM" id="SSF52540">
    <property type="entry name" value="P-loop containing nucleoside triphosphate hydrolases"/>
    <property type="match status" value="1"/>
</dbReference>
<sequence>MASLLVANLCRRTATTRSATCCYAARRRFLLQNHVQQRRNFGVAICNLTHSKKLEKIISTQQIQQRRQQNRWLSSVLQESDSDSDDNEGNNTANNSDNSQYASHPCFPRLRSLRNVGVFAHVDAGKTTVTERMLALSGIVRNAGSVDDGDTVTDYLPAERERGITIQSAAVGFGWVLPTRNKEDTASERSVEINLIDTQVTLTFQSKLIDP</sequence>
<proteinExistence type="predicted"/>
<gene>
    <name evidence="6" type="ORF">QTG54_004731</name>
</gene>
<dbReference type="InterPro" id="IPR027417">
    <property type="entry name" value="P-loop_NTPase"/>
</dbReference>
<dbReference type="InterPro" id="IPR000795">
    <property type="entry name" value="T_Tr_GTP-bd_dom"/>
</dbReference>
<keyword evidence="7" id="KW-1185">Reference proteome</keyword>
<keyword evidence="3" id="KW-0342">GTP-binding</keyword>
<evidence type="ECO:0000256" key="1">
    <source>
        <dbReference type="ARBA" id="ARBA00022741"/>
    </source>
</evidence>
<dbReference type="PRINTS" id="PR00315">
    <property type="entry name" value="ELONGATNFCT"/>
</dbReference>
<dbReference type="PROSITE" id="PS51722">
    <property type="entry name" value="G_TR_2"/>
    <property type="match status" value="1"/>
</dbReference>
<evidence type="ECO:0000256" key="4">
    <source>
        <dbReference type="SAM" id="MobiDB-lite"/>
    </source>
</evidence>
<dbReference type="InterPro" id="IPR031157">
    <property type="entry name" value="G_TR_CS"/>
</dbReference>
<dbReference type="GO" id="GO:0005525">
    <property type="term" value="F:GTP binding"/>
    <property type="evidence" value="ECO:0007669"/>
    <property type="project" value="UniProtKB-KW"/>
</dbReference>
<accession>A0AAD8YE81</accession>
<keyword evidence="2" id="KW-0648">Protein biosynthesis</keyword>
<dbReference type="PANTHER" id="PTHR43261">
    <property type="entry name" value="TRANSLATION ELONGATION FACTOR G-RELATED"/>
    <property type="match status" value="1"/>
</dbReference>
<evidence type="ECO:0000256" key="3">
    <source>
        <dbReference type="ARBA" id="ARBA00023134"/>
    </source>
</evidence>
<keyword evidence="6" id="KW-0251">Elongation factor</keyword>
<dbReference type="GO" id="GO:0003746">
    <property type="term" value="F:translation elongation factor activity"/>
    <property type="evidence" value="ECO:0007669"/>
    <property type="project" value="UniProtKB-KW"/>
</dbReference>
<reference evidence="6" key="1">
    <citation type="submission" date="2023-06" db="EMBL/GenBank/DDBJ databases">
        <title>Survivors Of The Sea: Transcriptome response of Skeletonema marinoi to long-term dormancy.</title>
        <authorList>
            <person name="Pinder M.I.M."/>
            <person name="Kourtchenko O."/>
            <person name="Robertson E.K."/>
            <person name="Larsson T."/>
            <person name="Maumus F."/>
            <person name="Osuna-Cruz C.M."/>
            <person name="Vancaester E."/>
            <person name="Stenow R."/>
            <person name="Vandepoele K."/>
            <person name="Ploug H."/>
            <person name="Bruchert V."/>
            <person name="Godhe A."/>
            <person name="Topel M."/>
        </authorList>
    </citation>
    <scope>NUCLEOTIDE SEQUENCE</scope>
    <source>
        <strain evidence="6">R05AC</strain>
    </source>
</reference>
<dbReference type="GO" id="GO:0005739">
    <property type="term" value="C:mitochondrion"/>
    <property type="evidence" value="ECO:0007669"/>
    <property type="project" value="TreeGrafter"/>
</dbReference>
<dbReference type="GO" id="GO:0003924">
    <property type="term" value="F:GTPase activity"/>
    <property type="evidence" value="ECO:0007669"/>
    <property type="project" value="InterPro"/>
</dbReference>
<feature type="compositionally biased region" description="Polar residues" evidence="4">
    <location>
        <begin position="89"/>
        <end position="102"/>
    </location>
</feature>
<dbReference type="Gene3D" id="3.40.50.300">
    <property type="entry name" value="P-loop containing nucleotide triphosphate hydrolases"/>
    <property type="match status" value="1"/>
</dbReference>
<dbReference type="EMBL" id="JATAAI010000007">
    <property type="protein sequence ID" value="KAK1744198.1"/>
    <property type="molecule type" value="Genomic_DNA"/>
</dbReference>
<dbReference type="Proteomes" id="UP001224775">
    <property type="component" value="Unassembled WGS sequence"/>
</dbReference>
<feature type="domain" description="Tr-type G" evidence="5">
    <location>
        <begin position="111"/>
        <end position="211"/>
    </location>
</feature>
<feature type="region of interest" description="Disordered" evidence="4">
    <location>
        <begin position="69"/>
        <end position="102"/>
    </location>
</feature>
<dbReference type="PROSITE" id="PS00301">
    <property type="entry name" value="G_TR_1"/>
    <property type="match status" value="1"/>
</dbReference>
<dbReference type="GO" id="GO:0032543">
    <property type="term" value="P:mitochondrial translation"/>
    <property type="evidence" value="ECO:0007669"/>
    <property type="project" value="TreeGrafter"/>
</dbReference>
<evidence type="ECO:0000256" key="2">
    <source>
        <dbReference type="ARBA" id="ARBA00022917"/>
    </source>
</evidence>
<name>A0AAD8YE81_9STRA</name>
<organism evidence="6 7">
    <name type="scientific">Skeletonema marinoi</name>
    <dbReference type="NCBI Taxonomy" id="267567"/>
    <lineage>
        <taxon>Eukaryota</taxon>
        <taxon>Sar</taxon>
        <taxon>Stramenopiles</taxon>
        <taxon>Ochrophyta</taxon>
        <taxon>Bacillariophyta</taxon>
        <taxon>Coscinodiscophyceae</taxon>
        <taxon>Thalassiosirophycidae</taxon>
        <taxon>Thalassiosirales</taxon>
        <taxon>Skeletonemataceae</taxon>
        <taxon>Skeletonema</taxon>
        <taxon>Skeletonema marinoi-dohrnii complex</taxon>
    </lineage>
</organism>
<keyword evidence="1" id="KW-0547">Nucleotide-binding</keyword>
<evidence type="ECO:0000259" key="5">
    <source>
        <dbReference type="PROSITE" id="PS51722"/>
    </source>
</evidence>
<dbReference type="AlphaFoldDB" id="A0AAD8YE81"/>